<reference evidence="2" key="1">
    <citation type="submission" date="2023-03" db="EMBL/GenBank/DDBJ databases">
        <authorList>
            <person name="Barcik Weissman S.N."/>
            <person name="Chang S."/>
            <person name="Chen D.A."/>
            <person name="Chew B."/>
            <person name="De Jesus J.L."/>
            <person name="Han M.T."/>
            <person name="Hsu T.-Y."/>
            <person name="Rivera W."/>
            <person name="Vu T.L."/>
            <person name="Garza D.R."/>
            <person name="Stephenson J.C."/>
            <person name="Zorawik M."/>
            <person name="Reddi K."/>
            <person name="Freise A.C."/>
            <person name="Furlong K.P."/>
            <person name="Rudner A.D."/>
            <person name="Beyer A.R."/>
            <person name="Chong R.A."/>
            <person name="Edgington N.P."/>
            <person name="Garcia Costas A.M."/>
            <person name="Gibb B.P."/>
            <person name="Klyczek K.K."/>
            <person name="Swerdlow S.J."/>
            <person name="Russell D.A."/>
            <person name="Jacobs-Sera D."/>
            <person name="Hatfull G.F."/>
        </authorList>
    </citation>
    <scope>NUCLEOTIDE SEQUENCE</scope>
</reference>
<feature type="region of interest" description="Disordered" evidence="1">
    <location>
        <begin position="73"/>
        <end position="99"/>
    </location>
</feature>
<accession>A0AA49IKY7</accession>
<name>A0AA49IKY7_9CAUD</name>
<dbReference type="EMBL" id="OQ709216">
    <property type="protein sequence ID" value="WGH21416.1"/>
    <property type="molecule type" value="Genomic_DNA"/>
</dbReference>
<feature type="compositionally biased region" description="Low complexity" evidence="1">
    <location>
        <begin position="89"/>
        <end position="99"/>
    </location>
</feature>
<proteinExistence type="predicted"/>
<gene>
    <name evidence="2" type="primary">67</name>
    <name evidence="2" type="ORF">SEA_EMOTION_67</name>
</gene>
<evidence type="ECO:0000313" key="3">
    <source>
        <dbReference type="Proteomes" id="UP001240749"/>
    </source>
</evidence>
<sequence length="211" mass="22812">MATYKEHLDAVIRYMRRASVTNHPYVELADSEVLGQTYAAMMHAIAAHLEAADGHLDVSVCFVSGLLQGASNAVPHDHLDEDDEDEESTAAPEPSEAPTAAAYVPDVAQGEILPQADQEAILAAFSASLDKLPTFGEEPKERPRFYLASGVKPEDGAPLVLVVDRETGIAYPFHDPMFAERAQTMLAKGDDVLLSRLTGNEASHYGHTAQR</sequence>
<protein>
    <submittedName>
        <fullName evidence="2">Uncharacterized protein</fullName>
    </submittedName>
</protein>
<evidence type="ECO:0000256" key="1">
    <source>
        <dbReference type="SAM" id="MobiDB-lite"/>
    </source>
</evidence>
<evidence type="ECO:0000313" key="2">
    <source>
        <dbReference type="EMBL" id="WGH21416.1"/>
    </source>
</evidence>
<organism evidence="2 3">
    <name type="scientific">Arthrobacter phage Emotion</name>
    <dbReference type="NCBI Taxonomy" id="3038361"/>
    <lineage>
        <taxon>Viruses</taxon>
        <taxon>Duplodnaviria</taxon>
        <taxon>Heunggongvirae</taxon>
        <taxon>Uroviricota</taxon>
        <taxon>Caudoviricetes</taxon>
        <taxon>Casidaviridae</taxon>
        <taxon>Emotionvirus</taxon>
        <taxon>Emotionvirus emotion</taxon>
    </lineage>
</organism>
<dbReference type="Proteomes" id="UP001240749">
    <property type="component" value="Segment"/>
</dbReference>
<keyword evidence="3" id="KW-1185">Reference proteome</keyword>